<dbReference type="GO" id="GO:0015267">
    <property type="term" value="F:channel activity"/>
    <property type="evidence" value="ECO:0007669"/>
    <property type="project" value="UniProtKB-KW"/>
</dbReference>
<keyword evidence="40 60" id="KW-1133">Transmembrane helix</keyword>
<keyword evidence="41" id="KW-1182">Viral ion channel</keyword>
<keyword evidence="46" id="KW-1045">Host mitochondrion</keyword>
<keyword evidence="37" id="KW-0261">Viral envelope protein</keyword>
<evidence type="ECO:0000256" key="27">
    <source>
        <dbReference type="ARBA" id="ARBA00022741"/>
    </source>
</evidence>
<keyword evidence="10" id="KW-0813">Transport</keyword>
<keyword evidence="35" id="KW-0946">Virion</keyword>
<keyword evidence="38" id="KW-0694">RNA-binding</keyword>
<dbReference type="InterPro" id="IPR013192">
    <property type="entry name" value="HCV_NS5A_1a"/>
</dbReference>
<evidence type="ECO:0000256" key="18">
    <source>
        <dbReference type="ARBA" id="ARBA00022581"/>
    </source>
</evidence>
<keyword evidence="18" id="KW-0945">Host-virus interaction</keyword>
<dbReference type="InterPro" id="IPR001490">
    <property type="entry name" value="HCV_NS4b"/>
</dbReference>
<comment type="subcellular location">
    <subcellularLocation>
        <location evidence="4">Host cytoplasm</location>
    </subcellularLocation>
    <subcellularLocation>
        <location evidence="2">Host endoplasmic reticulum membrane</location>
        <topology evidence="2">Multi-pass membrane protein</topology>
    </subcellularLocation>
    <subcellularLocation>
        <location evidence="5">Host endoplasmic reticulum membrane</location>
        <topology evidence="5">Peripheral membrane protein</topology>
    </subcellularLocation>
    <subcellularLocation>
        <location evidence="7">Host endoplasmic reticulum membrane</location>
        <topology evidence="7">Single-pass type I membrane protein</topology>
    </subcellularLocation>
    <subcellularLocation>
        <location evidence="6">Host lipid droplet</location>
    </subcellularLocation>
    <subcellularLocation>
        <location evidence="3">Host mitochondrion</location>
    </subcellularLocation>
    <subcellularLocation>
        <location evidence="1">Host nucleus</location>
    </subcellularLocation>
    <subcellularLocation>
        <location evidence="8">Virion membrane</location>
        <topology evidence="8">Single-pass type I membrane protein</topology>
    </subcellularLocation>
</comment>
<feature type="transmembrane region" description="Helical" evidence="60">
    <location>
        <begin position="471"/>
        <end position="489"/>
    </location>
</feature>
<keyword evidence="42" id="KW-1072">Activation of host autophagy by virus</keyword>
<feature type="transmembrane region" description="Helical" evidence="60">
    <location>
        <begin position="682"/>
        <end position="713"/>
    </location>
</feature>
<dbReference type="PROSITE" id="PS51822">
    <property type="entry name" value="HV_PV_NS3_PRO"/>
    <property type="match status" value="1"/>
</dbReference>
<evidence type="ECO:0000256" key="1">
    <source>
        <dbReference type="ARBA" id="ARBA00004147"/>
    </source>
</evidence>
<evidence type="ECO:0000256" key="53">
    <source>
        <dbReference type="ARBA" id="ARBA00023274"/>
    </source>
</evidence>
<evidence type="ECO:0000256" key="7">
    <source>
        <dbReference type="ARBA" id="ARBA00004482"/>
    </source>
</evidence>
<sequence length="2815" mass="308579">MSLVISPVTNKNQKVKVPRRKPKFLVPSRRAWQPILFVKGPRRARGKRGRSTRDYGSYLGSTRGGRIPIVDPVLGATSELLLPRSTLSAGDPRRRSRNLGHIIDGALGLTSDVLAHTPLVGPLLGGLTRGLCRFVRGLEDGANWCTGKFGVVFFLLTLFTCVTPAEPLRRFTPDNYTYAVGVTNCCDQNDIIYCSDVFCFHRPGCVVCTEVCWEVQSAMVSYHPLHNGTDSRLASHIDTLALIALSCDILDAPEVCGVSLILIDAAFTWFPHRLNLTNADCYLYTSVVIDPSLLGFVKWLASSYSTVTTMLATLLKVPQALVNLLADVHFGVLASVFWFGMQGAYVKVLLLLFVYVESSVAFVDSPTCSPYISPAPCTALNWTAYGFHYCFKPEIIIGNGTSPPPYGFGCVLWNFQHRAPANITCCSLRTTSCNCSTDCSWMDPTQTYERCGTTPFLTTIWRPLPDNTTHGFWAIGAIIVPAWHTYLFNRYMSQWEWLKLFDGDREFYVAYNTSFRYHPPTHLARLPYRPDFYRYYSMQVPAGFYSDFKDLSTGLVSKTADGSYQLLYSATGFVNLHSIATSILICLLLALLGAKWTLLCYILYLQLTHGYALTPVMWGALSMCNTTQPYAIIRFLLGYKYRHYAAILLCPWPSNLLLAFMSMVGGVEAFQGPTATIVYTGLIGFCVLGMFSFLVATTMYSGWYFACAIGHFAEKVFSRNRRLTLALVLLYPQLLWDVAMLLSVCYLSTLAVLHIAYSLLVGSNQQKLMQLLRACDNYKLGVAKFLQSVLTTVGADHGCWLFSHLGSGYTSTLEYNDPYFPYPVSLSYYRRQAALGCCGDMVGGKPIIGTNGDVVVAGVGRLPAGFSHLAPVNLVRNADYGYFSVFKSIVTGCSSSSTAGSVFTFTSAMTCWMGFSCNGYTYTALHGSRGRSFATPQGRMGPVYTDKELDLAMYPRITGSTDLQPCTCDASRGYVCLRDGSVRLVVKMPQVGRWAPVDRVELALARGSSGGPVLCDSGHVVGMFTAVGKVLGTVVNLKVSPISVVPVAFPQANLDSVSVTDPPTVPKDDLKILNVVAPTGSGKSTKLPMHYYNAGYKVLVVNPSVATTLAMDQYMSSTYGVSPNILASDTTHNRASRLTYSTYGRVLAGGNLDHDVIILDECHSTDATTVLGIGSVLQKIHDTKCKLVLLATATPPGASYAPHPQIEEVAMPTSGGLAISKDRHLDLTILRTGRHLVFVPTKRECDEIARALRQAGMKAVSYYRGKDIGDIPTEGDVVVVSTDALMTGYTGNFDSVWDSCLSVFTEVRLDLDPTFTIQRITQPSSLMTRLQRRGRTGRGTPGKYYYAAPPPASVSCVPLVSVVQAFDSGTAYFGMTPAEVGLALDTYHNTPGLPAIHAELAAWCHFFCTLGVPSPAFLNRAKANTEDFELLTARMYEELYRAGAAPPNDSPRWRGLSGKGPTFILYNLDGPSANVREWQGCEDLRKCFDEEFVSTDVIFGVGVGLFILYGVAETYGCFTVRASFSATFRKPESMVGTNAAWMEVEECSDSIFADVYNVACTKIRSWVDAGAPVGQAIEKTMDVNLGHWGGIQTYLTTHASTFLSLCQYFGGLLTLDSNPLVASAMAGAATLMSPASLGVKVFVGLLGGAVASRLTSMRSSTLFTASTIAGSLLSTFTTPGFILSLLSGYTAASHAAVCVMKVLSGTMPSGDELTGLLSGVVAPASLLAGGVLGAIAHFLTADSTNLWTNRLLSMLTRQTTCPGYFEEARDLRKTILAWLESATPWRVLNTVMDWIQREDSVPCGSSLASAVCTAAASLLRAICEFFRGTVRKLARIPGVPVLGCQPGWAGPWAGDGVLHTTCQCGAEQVWTITGGRPTLAACPWTCSSRWSRRIPINNTTTGVPKPIISNYQSFVVSAGFYRYLKYERRGNELFCVAASSSDDEVPPGAPPLSAALMVDGVTISPNAGPCNTPWTGAVTYRGQPTQLPICVSAPVHSPRCVYEEREKEALKKPPLGSKENPIVFEFPKRERPPLFPKAKPPELKPHGPLPPQSKDWLHKVADHLLHSKEIDIASSTKNPPPSDSGSEVTLAQFPPSLPSLSTMSTATTGKPYDTSDLDESIPSTSQSGSDTETDGYDSAVDTSDTGKSESSGLTVKHRAAVALLSPSLPAAKEKSLSNTEELECLEREVSKMESRGKALQETKFQAKVQQRKGAISQSSWETISEESCSMSYNWVPFKVTGKTTRHVSPVAVLSTNLTNTKQLAYVTRKDEITLRMAKVTQWRQHNVDDTYWKWVSYAKARARNVRGREWTLAEAIEHTPRKTAKSHITGMTGSDLKGEAPWVKDTINSLYNLLLATMPVEYRTVTIMAKEEVFALTREKPTRKPPRIIAYPPLETRVVEKMVLGDIGPKVVKAVCGKAYGFQYSPSQRVTRLLDMWKRFDPPMGFSCDTVCFDSTITPEDVQVECEIYSSCQTSAATRARIKSLHDNLYASGPMRTQDGQPAGQRNCRASGVFTTSSSNTMTCFIKVCAALDKAGLANWELLVNGDDCVVITQSKGVENDATMCERFAEAMKLYGCPQDCVPTPAYSLERITSCSSNVSVAKTDSGEPIYYLTRTPTIPFARCIIEGDKFNPVGAWLGFIINHGHALWVQKILIPNLLNYLLYCDPLPTTLSFDWWGKQWSIPVAQLPEVLEGLHGPSVWRVRHYTPMEVERTAASLKALGMAPLRQWRKRAREIRVKCMRRGGVLKKLALRLLWWDHSIPLTKLDQKIVKDWTTFDYFDFWAEPPDIENGKRKPSNWLLVLPVLIVSLFFFSF</sequence>
<comment type="catalytic activity">
    <reaction evidence="57">
        <text>a ribonucleoside 5'-triphosphate + H2O = a ribonucleoside 5'-diphosphate + phosphate + H(+)</text>
        <dbReference type="Rhea" id="RHEA:23680"/>
        <dbReference type="ChEBI" id="CHEBI:15377"/>
        <dbReference type="ChEBI" id="CHEBI:15378"/>
        <dbReference type="ChEBI" id="CHEBI:43474"/>
        <dbReference type="ChEBI" id="CHEBI:57930"/>
        <dbReference type="ChEBI" id="CHEBI:61557"/>
        <dbReference type="EC" id="3.6.1.15"/>
    </reaction>
</comment>
<evidence type="ECO:0000256" key="4">
    <source>
        <dbReference type="ARBA" id="ARBA00004192"/>
    </source>
</evidence>
<dbReference type="InterPro" id="IPR002521">
    <property type="entry name" value="HCV_Core_C"/>
</dbReference>
<dbReference type="GO" id="GO:0039502">
    <property type="term" value="P:symbiont-mediated suppression of host type I interferon-mediated signaling pathway"/>
    <property type="evidence" value="ECO:0007669"/>
    <property type="project" value="UniProtKB-KW"/>
</dbReference>
<evidence type="ECO:0000256" key="24">
    <source>
        <dbReference type="ARBA" id="ARBA00022695"/>
    </source>
</evidence>
<keyword evidence="14" id="KW-1170">Fusion of virus membrane with host endosomal membrane</keyword>
<protein>
    <recommendedName>
        <fullName evidence="9">Genome polyprotein</fullName>
    </recommendedName>
</protein>
<keyword evidence="39" id="KW-0693">Viral RNA replication</keyword>
<dbReference type="PROSITE" id="PS51194">
    <property type="entry name" value="HELICASE_CTER"/>
    <property type="match status" value="1"/>
</dbReference>
<keyword evidence="21" id="KW-0645">Protease</keyword>
<keyword evidence="15" id="KW-0597">Phosphoprotein</keyword>
<keyword evidence="34" id="KW-0067">ATP-binding</keyword>
<evidence type="ECO:0000256" key="6">
    <source>
        <dbReference type="ARBA" id="ARBA00004338"/>
    </source>
</evidence>
<evidence type="ECO:0000256" key="58">
    <source>
        <dbReference type="ARBA" id="ARBA00047984"/>
    </source>
</evidence>
<evidence type="ECO:0000256" key="31">
    <source>
        <dbReference type="ARBA" id="ARBA00022807"/>
    </source>
</evidence>
<dbReference type="InterPro" id="IPR014001">
    <property type="entry name" value="Helicase_ATP-bd"/>
</dbReference>
<evidence type="ECO:0000256" key="13">
    <source>
        <dbReference type="ARBA" id="ARBA00022506"/>
    </source>
</evidence>
<keyword evidence="33" id="KW-1114">Inhibition of host interferon signaling pathway by virus</keyword>
<evidence type="ECO:0000256" key="10">
    <source>
        <dbReference type="ARBA" id="ARBA00022448"/>
    </source>
</evidence>
<keyword evidence="25" id="KW-0053">Apoptosis</keyword>
<evidence type="ECO:0000256" key="22">
    <source>
        <dbReference type="ARBA" id="ARBA00022679"/>
    </source>
</evidence>
<dbReference type="InterPro" id="IPR038170">
    <property type="entry name" value="NS5A_1a_sf"/>
</dbReference>
<feature type="domain" description="Peptidase C18" evidence="64">
    <location>
        <begin position="754"/>
        <end position="869"/>
    </location>
</feature>
<dbReference type="PROSITE" id="PS51192">
    <property type="entry name" value="HELICASE_ATP_BIND_1"/>
    <property type="match status" value="1"/>
</dbReference>
<dbReference type="InterPro" id="IPR002519">
    <property type="entry name" value="HCV_Env"/>
</dbReference>
<feature type="domain" description="RdRp catalytic" evidence="61">
    <location>
        <begin position="2443"/>
        <end position="2561"/>
    </location>
</feature>
<keyword evidence="30" id="KW-0347">Helicase</keyword>
<dbReference type="GO" id="GO:0008270">
    <property type="term" value="F:zinc ion binding"/>
    <property type="evidence" value="ECO:0007669"/>
    <property type="project" value="InterPro"/>
</dbReference>
<evidence type="ECO:0000313" key="66">
    <source>
        <dbReference type="EMBL" id="WZD84514.1"/>
    </source>
</evidence>
<evidence type="ECO:0000256" key="48">
    <source>
        <dbReference type="ARBA" id="ARBA00023180"/>
    </source>
</evidence>
<keyword evidence="26" id="KW-0479">Metal-binding</keyword>
<dbReference type="SMART" id="SM00487">
    <property type="entry name" value="DEXDc"/>
    <property type="match status" value="1"/>
</dbReference>
<proteinExistence type="predicted"/>
<evidence type="ECO:0000256" key="56">
    <source>
        <dbReference type="ARBA" id="ARBA00023303"/>
    </source>
</evidence>
<dbReference type="GO" id="GO:0005524">
    <property type="term" value="F:ATP binding"/>
    <property type="evidence" value="ECO:0007669"/>
    <property type="project" value="UniProtKB-KW"/>
</dbReference>
<dbReference type="CDD" id="cd23202">
    <property type="entry name" value="Hepacivirus_RdRp"/>
    <property type="match status" value="1"/>
</dbReference>
<evidence type="ECO:0000256" key="46">
    <source>
        <dbReference type="ARBA" id="ARBA00023147"/>
    </source>
</evidence>
<dbReference type="InterPro" id="IPR004109">
    <property type="entry name" value="HepC_NS3_protease"/>
</dbReference>
<dbReference type="GO" id="GO:0019013">
    <property type="term" value="C:viral nucleocapsid"/>
    <property type="evidence" value="ECO:0007669"/>
    <property type="project" value="UniProtKB-KW"/>
</dbReference>
<evidence type="ECO:0000256" key="35">
    <source>
        <dbReference type="ARBA" id="ARBA00022844"/>
    </source>
</evidence>
<dbReference type="Pfam" id="PF01539">
    <property type="entry name" value="HCV_env"/>
    <property type="match status" value="1"/>
</dbReference>
<keyword evidence="47" id="KW-1015">Disulfide bond</keyword>
<dbReference type="GO" id="GO:0019062">
    <property type="term" value="P:virion attachment to host cell"/>
    <property type="evidence" value="ECO:0007669"/>
    <property type="project" value="UniProtKB-KW"/>
</dbReference>
<keyword evidence="19" id="KW-1162">Viral penetration into host cytoplasm</keyword>
<reference evidence="66" key="1">
    <citation type="submission" date="2023-03" db="EMBL/GenBank/DDBJ databases">
        <authorList>
            <person name="Jenckel M."/>
            <person name="Hall R.N."/>
            <person name="Strive T."/>
            <person name="Smith I."/>
            <person name="Wright E.A."/>
            <person name="Bradley R."/>
            <person name="Ip H."/>
            <person name="Dusek R.J."/>
        </authorList>
    </citation>
    <scope>NUCLEOTIDE SEQUENCE</scope>
    <source>
        <strain evidence="66">USA/TX/Kerr/LP4-1/2000</strain>
    </source>
</reference>
<feature type="compositionally biased region" description="Low complexity" evidence="59">
    <location>
        <begin position="2098"/>
        <end position="2108"/>
    </location>
</feature>
<dbReference type="Gene3D" id="2.40.10.120">
    <property type="match status" value="1"/>
</dbReference>
<feature type="transmembrane region" description="Helical" evidence="60">
    <location>
        <begin position="734"/>
        <end position="760"/>
    </location>
</feature>
<dbReference type="GO" id="GO:0019087">
    <property type="term" value="P:symbiont-mediated transformation of host cell"/>
    <property type="evidence" value="ECO:0007669"/>
    <property type="project" value="InterPro"/>
</dbReference>
<dbReference type="SUPFAM" id="SSF50494">
    <property type="entry name" value="Trypsin-like serine proteases"/>
    <property type="match status" value="1"/>
</dbReference>
<evidence type="ECO:0000256" key="20">
    <source>
        <dbReference type="ARBA" id="ARBA00022632"/>
    </source>
</evidence>
<evidence type="ECO:0000256" key="25">
    <source>
        <dbReference type="ARBA" id="ARBA00022703"/>
    </source>
</evidence>
<keyword evidence="55" id="KW-1160">Virus entry into host cell</keyword>
<dbReference type="GO" id="GO:0006508">
    <property type="term" value="P:proteolysis"/>
    <property type="evidence" value="ECO:0007669"/>
    <property type="project" value="UniProtKB-KW"/>
</dbReference>
<feature type="transmembrane region" description="Helical" evidence="60">
    <location>
        <begin position="583"/>
        <end position="604"/>
    </location>
</feature>
<keyword evidence="36" id="KW-1043">Host membrane</keyword>
<evidence type="ECO:0000259" key="62">
    <source>
        <dbReference type="PROSITE" id="PS51192"/>
    </source>
</evidence>
<dbReference type="GO" id="GO:0034220">
    <property type="term" value="P:monoatomic ion transmembrane transport"/>
    <property type="evidence" value="ECO:0007669"/>
    <property type="project" value="UniProtKB-KW"/>
</dbReference>
<evidence type="ECO:0000256" key="19">
    <source>
        <dbReference type="ARBA" id="ARBA00022595"/>
    </source>
</evidence>
<evidence type="ECO:0000256" key="55">
    <source>
        <dbReference type="ARBA" id="ARBA00023296"/>
    </source>
</evidence>
<evidence type="ECO:0000256" key="41">
    <source>
        <dbReference type="ARBA" id="ARBA00023039"/>
    </source>
</evidence>
<evidence type="ECO:0000256" key="49">
    <source>
        <dbReference type="ARBA" id="ARBA00023184"/>
    </source>
</evidence>
<evidence type="ECO:0000256" key="45">
    <source>
        <dbReference type="ARBA" id="ARBA00023136"/>
    </source>
</evidence>
<dbReference type="SUPFAM" id="SSF56672">
    <property type="entry name" value="DNA/RNA polymerases"/>
    <property type="match status" value="1"/>
</dbReference>
<keyword evidence="29" id="KW-1161">Viral attachment to host cell</keyword>
<evidence type="ECO:0000256" key="32">
    <source>
        <dbReference type="ARBA" id="ARBA00022825"/>
    </source>
</evidence>
<evidence type="ECO:0000256" key="59">
    <source>
        <dbReference type="SAM" id="MobiDB-lite"/>
    </source>
</evidence>
<dbReference type="SUPFAM" id="SSF52540">
    <property type="entry name" value="P-loop containing nucleoside triphosphate hydrolases"/>
    <property type="match status" value="2"/>
</dbReference>
<dbReference type="Pfam" id="PF22027">
    <property type="entry name" value="NS3_helicase_C"/>
    <property type="match status" value="1"/>
</dbReference>
<dbReference type="GO" id="GO:0044167">
    <property type="term" value="C:host cell endoplasmic reticulum membrane"/>
    <property type="evidence" value="ECO:0007669"/>
    <property type="project" value="UniProtKB-SubCell"/>
</dbReference>
<evidence type="ECO:0000256" key="50">
    <source>
        <dbReference type="ARBA" id="ARBA00023190"/>
    </source>
</evidence>
<keyword evidence="52" id="KW-0922">Interferon antiviral system evasion</keyword>
<keyword evidence="11" id="KW-1113">Inhibition of host RLR pathway by virus</keyword>
<evidence type="ECO:0000256" key="26">
    <source>
        <dbReference type="ARBA" id="ARBA00022723"/>
    </source>
</evidence>
<evidence type="ECO:0000256" key="40">
    <source>
        <dbReference type="ARBA" id="ARBA00022989"/>
    </source>
</evidence>
<evidence type="ECO:0000256" key="33">
    <source>
        <dbReference type="ARBA" id="ARBA00022830"/>
    </source>
</evidence>
<dbReference type="InterPro" id="IPR043128">
    <property type="entry name" value="Rev_trsase/Diguanyl_cyclase"/>
</dbReference>
<dbReference type="PROSITE" id="PS50507">
    <property type="entry name" value="RDRP_SSRNA_POS"/>
    <property type="match status" value="1"/>
</dbReference>
<dbReference type="GO" id="GO:0003724">
    <property type="term" value="F:RNA helicase activity"/>
    <property type="evidence" value="ECO:0007669"/>
    <property type="project" value="UniProtKB-EC"/>
</dbReference>
<feature type="region of interest" description="Disordered" evidence="59">
    <location>
        <begin position="2072"/>
        <end position="2153"/>
    </location>
</feature>
<keyword evidence="22" id="KW-0808">Transferase</keyword>
<dbReference type="GO" id="GO:0052170">
    <property type="term" value="P:symbiont-mediated suppression of host innate immune response"/>
    <property type="evidence" value="ECO:0007669"/>
    <property type="project" value="UniProtKB-KW"/>
</dbReference>
<keyword evidence="16" id="KW-0167">Capsid protein</keyword>
<keyword evidence="45 60" id="KW-0472">Membrane</keyword>
<evidence type="ECO:0000256" key="23">
    <source>
        <dbReference type="ARBA" id="ARBA00022692"/>
    </source>
</evidence>
<dbReference type="GO" id="GO:0019031">
    <property type="term" value="C:viral envelope"/>
    <property type="evidence" value="ECO:0007669"/>
    <property type="project" value="UniProtKB-KW"/>
</dbReference>
<dbReference type="GO" id="GO:0039694">
    <property type="term" value="P:viral RNA genome replication"/>
    <property type="evidence" value="ECO:0007669"/>
    <property type="project" value="InterPro"/>
</dbReference>
<dbReference type="EMBL" id="OQ576754">
    <property type="protein sequence ID" value="WZD84514.1"/>
    <property type="molecule type" value="Genomic_RNA"/>
</dbReference>
<evidence type="ECO:0000259" key="65">
    <source>
        <dbReference type="PROSITE" id="PS51822"/>
    </source>
</evidence>
<keyword evidence="50" id="KW-1041">Host lipid droplet</keyword>
<dbReference type="PROSITE" id="PS51693">
    <property type="entry name" value="HCV_NS2_PRO"/>
    <property type="match status" value="1"/>
</dbReference>
<dbReference type="GO" id="GO:0003723">
    <property type="term" value="F:RNA binding"/>
    <property type="evidence" value="ECO:0007669"/>
    <property type="project" value="UniProtKB-KW"/>
</dbReference>
<evidence type="ECO:0000256" key="37">
    <source>
        <dbReference type="ARBA" id="ARBA00022879"/>
    </source>
</evidence>
<dbReference type="Gene3D" id="2.20.25.210">
    <property type="entry name" value="Hepatitis C NS5A, domain 1B"/>
    <property type="match status" value="1"/>
</dbReference>
<keyword evidence="53" id="KW-0687">Ribonucleoprotein</keyword>
<keyword evidence="28" id="KW-0378">Hydrolase</keyword>
<dbReference type="Pfam" id="PF07652">
    <property type="entry name" value="Flavi_DEAD"/>
    <property type="match status" value="1"/>
</dbReference>
<dbReference type="GO" id="GO:1990904">
    <property type="term" value="C:ribonucleoprotein complex"/>
    <property type="evidence" value="ECO:0007669"/>
    <property type="project" value="UniProtKB-KW"/>
</dbReference>
<dbReference type="Pfam" id="PF01542">
    <property type="entry name" value="HCV_core"/>
    <property type="match status" value="1"/>
</dbReference>
<evidence type="ECO:0000256" key="43">
    <source>
        <dbReference type="ARBA" id="ARBA00023065"/>
    </source>
</evidence>
<dbReference type="Gene3D" id="3.30.160.890">
    <property type="entry name" value="Hepatitis C virus envelope glycoprotein E1, chain C"/>
    <property type="match status" value="1"/>
</dbReference>
<dbReference type="GO" id="GO:0044186">
    <property type="term" value="C:host cell lipid droplet"/>
    <property type="evidence" value="ECO:0007669"/>
    <property type="project" value="UniProtKB-SubCell"/>
</dbReference>
<evidence type="ECO:0000259" key="63">
    <source>
        <dbReference type="PROSITE" id="PS51194"/>
    </source>
</evidence>
<dbReference type="InterPro" id="IPR043504">
    <property type="entry name" value="Peptidase_S1_PA_chymotrypsin"/>
</dbReference>
<name>A0AAU6R4P5_9FLAV</name>
<dbReference type="InterPro" id="IPR007094">
    <property type="entry name" value="RNA-dir_pol_PSvirus"/>
</dbReference>
<dbReference type="Gene3D" id="1.10.820.10">
    <property type="entry name" value="RNA Helicase Chain A , domain 3"/>
    <property type="match status" value="1"/>
</dbReference>
<dbReference type="GO" id="GO:0042025">
    <property type="term" value="C:host cell nucleus"/>
    <property type="evidence" value="ECO:0007669"/>
    <property type="project" value="UniProtKB-SubCell"/>
</dbReference>
<evidence type="ECO:0000256" key="39">
    <source>
        <dbReference type="ARBA" id="ARBA00022953"/>
    </source>
</evidence>
<evidence type="ECO:0000256" key="51">
    <source>
        <dbReference type="ARBA" id="ARBA00023200"/>
    </source>
</evidence>
<dbReference type="GO" id="GO:0004252">
    <property type="term" value="F:serine-type endopeptidase activity"/>
    <property type="evidence" value="ECO:0007669"/>
    <property type="project" value="InterPro"/>
</dbReference>
<keyword evidence="12" id="KW-0696">RNA-directed RNA polymerase</keyword>
<feature type="transmembrane region" description="Helical" evidence="60">
    <location>
        <begin position="644"/>
        <end position="662"/>
    </location>
</feature>
<dbReference type="GO" id="GO:0004197">
    <property type="term" value="F:cysteine-type endopeptidase activity"/>
    <property type="evidence" value="ECO:0007669"/>
    <property type="project" value="InterPro"/>
</dbReference>
<evidence type="ECO:0000256" key="17">
    <source>
        <dbReference type="ARBA" id="ARBA00022562"/>
    </source>
</evidence>
<keyword evidence="48" id="KW-0325">Glycoprotein</keyword>
<evidence type="ECO:0000256" key="54">
    <source>
        <dbReference type="ARBA" id="ARBA00023280"/>
    </source>
</evidence>
<keyword evidence="43" id="KW-0406">Ion transport</keyword>
<dbReference type="InterPro" id="IPR009003">
    <property type="entry name" value="Peptidase_S1_PA"/>
</dbReference>
<comment type="catalytic activity">
    <reaction evidence="58">
        <text>ATP + H2O = ADP + phosphate + H(+)</text>
        <dbReference type="Rhea" id="RHEA:13065"/>
        <dbReference type="ChEBI" id="CHEBI:15377"/>
        <dbReference type="ChEBI" id="CHEBI:15378"/>
        <dbReference type="ChEBI" id="CHEBI:30616"/>
        <dbReference type="ChEBI" id="CHEBI:43474"/>
        <dbReference type="ChEBI" id="CHEBI:456216"/>
        <dbReference type="EC" id="3.6.4.13"/>
    </reaction>
</comment>
<dbReference type="GO" id="GO:0046718">
    <property type="term" value="P:symbiont entry into host cell"/>
    <property type="evidence" value="ECO:0007669"/>
    <property type="project" value="UniProtKB-KW"/>
</dbReference>
<keyword evidence="54" id="KW-0899">Viral immunoevasion</keyword>
<keyword evidence="20" id="KW-1090">Inhibition of host innate immune response by virus</keyword>
<dbReference type="Pfam" id="PF01001">
    <property type="entry name" value="HCV_NS4b"/>
    <property type="match status" value="1"/>
</dbReference>
<keyword evidence="24" id="KW-0548">Nucleotidyltransferase</keyword>
<evidence type="ECO:0000256" key="16">
    <source>
        <dbReference type="ARBA" id="ARBA00022561"/>
    </source>
</evidence>
<evidence type="ECO:0000256" key="57">
    <source>
        <dbReference type="ARBA" id="ARBA00047631"/>
    </source>
</evidence>
<evidence type="ECO:0000256" key="8">
    <source>
        <dbReference type="ARBA" id="ARBA00004563"/>
    </source>
</evidence>
<dbReference type="GO" id="GO:0055036">
    <property type="term" value="C:virion membrane"/>
    <property type="evidence" value="ECO:0007669"/>
    <property type="project" value="UniProtKB-SubCell"/>
</dbReference>
<dbReference type="Gene3D" id="3.40.50.300">
    <property type="entry name" value="P-loop containing nucleotide triphosphate hydrolases"/>
    <property type="match status" value="2"/>
</dbReference>
<evidence type="ECO:0000256" key="2">
    <source>
        <dbReference type="ARBA" id="ARBA00004153"/>
    </source>
</evidence>
<evidence type="ECO:0000256" key="36">
    <source>
        <dbReference type="ARBA" id="ARBA00022870"/>
    </source>
</evidence>
<feature type="compositionally biased region" description="Polar residues" evidence="59">
    <location>
        <begin position="2140"/>
        <end position="2153"/>
    </location>
</feature>
<feature type="region of interest" description="Disordered" evidence="59">
    <location>
        <begin position="2013"/>
        <end position="2054"/>
    </location>
</feature>
<feature type="domain" description="Peptidase S29" evidence="65">
    <location>
        <begin position="870"/>
        <end position="1052"/>
    </location>
</feature>
<dbReference type="InterPro" id="IPR043502">
    <property type="entry name" value="DNA/RNA_pol_sf"/>
</dbReference>
<keyword evidence="31" id="KW-0788">Thiol protease</keyword>
<dbReference type="Gene3D" id="2.40.10.10">
    <property type="entry name" value="Trypsin-like serine proteases"/>
    <property type="match status" value="1"/>
</dbReference>
<evidence type="ECO:0000256" key="9">
    <source>
        <dbReference type="ARBA" id="ARBA00020107"/>
    </source>
</evidence>
<keyword evidence="17" id="KW-1048">Host nucleus</keyword>
<evidence type="ECO:0000256" key="14">
    <source>
        <dbReference type="ARBA" id="ARBA00022510"/>
    </source>
</evidence>
<dbReference type="Pfam" id="PF02907">
    <property type="entry name" value="Peptidase_S29"/>
    <property type="match status" value="1"/>
</dbReference>
<keyword evidence="44" id="KW-0543">Viral nucleoprotein</keyword>
<dbReference type="InterPro" id="IPR054175">
    <property type="entry name" value="NS3_helicase_C"/>
</dbReference>
<dbReference type="InterPro" id="IPR027417">
    <property type="entry name" value="P-loop_NTPase"/>
</dbReference>
<feature type="transmembrane region" description="Helical" evidence="60">
    <location>
        <begin position="616"/>
        <end position="637"/>
    </location>
</feature>
<evidence type="ECO:0000256" key="52">
    <source>
        <dbReference type="ARBA" id="ARBA00023258"/>
    </source>
</evidence>
<evidence type="ECO:0000256" key="12">
    <source>
        <dbReference type="ARBA" id="ARBA00022484"/>
    </source>
</evidence>
<feature type="compositionally biased region" description="Polar residues" evidence="59">
    <location>
        <begin position="2121"/>
        <end position="2130"/>
    </location>
</feature>
<evidence type="ECO:0000256" key="15">
    <source>
        <dbReference type="ARBA" id="ARBA00022553"/>
    </source>
</evidence>
<keyword evidence="32" id="KW-0720">Serine protease</keyword>
<evidence type="ECO:0000256" key="60">
    <source>
        <dbReference type="SAM" id="Phobius"/>
    </source>
</evidence>
<evidence type="ECO:0000259" key="64">
    <source>
        <dbReference type="PROSITE" id="PS51693"/>
    </source>
</evidence>
<dbReference type="GO" id="GO:0003968">
    <property type="term" value="F:RNA-directed RNA polymerase activity"/>
    <property type="evidence" value="ECO:0007669"/>
    <property type="project" value="UniProtKB-KW"/>
</dbReference>
<accession>A0AAU6R4P5</accession>
<keyword evidence="23 60" id="KW-0812">Transmembrane</keyword>
<evidence type="ECO:0000256" key="3">
    <source>
        <dbReference type="ARBA" id="ARBA00004181"/>
    </source>
</evidence>
<feature type="domain" description="Helicase C-terminal" evidence="63">
    <location>
        <begin position="1224"/>
        <end position="1381"/>
    </location>
</feature>
<dbReference type="InterPro" id="IPR002166">
    <property type="entry name" value="RNA_pol_HCV"/>
</dbReference>
<keyword evidence="51" id="KW-1035">Host cytoplasm</keyword>
<evidence type="ECO:0000256" key="29">
    <source>
        <dbReference type="ARBA" id="ARBA00022804"/>
    </source>
</evidence>
<evidence type="ECO:0000256" key="30">
    <source>
        <dbReference type="ARBA" id="ARBA00022806"/>
    </source>
</evidence>
<keyword evidence="13" id="KW-1168">Fusion of virus membrane with host membrane</keyword>
<evidence type="ECO:0000256" key="34">
    <source>
        <dbReference type="ARBA" id="ARBA00022840"/>
    </source>
</evidence>
<evidence type="ECO:0000256" key="44">
    <source>
        <dbReference type="ARBA" id="ARBA00023086"/>
    </source>
</evidence>
<dbReference type="InterPro" id="IPR001650">
    <property type="entry name" value="Helicase_C-like"/>
</dbReference>
<organism evidence="66">
    <name type="scientific">Lagomorph hepacivirus</name>
    <dbReference type="NCBI Taxonomy" id="3138818"/>
    <lineage>
        <taxon>Viruses</taxon>
        <taxon>Riboviria</taxon>
        <taxon>Orthornavirae</taxon>
        <taxon>Kitrinoviricota</taxon>
        <taxon>Flasuviricetes</taxon>
        <taxon>Amarillovirales</taxon>
        <taxon>Flaviviridae</taxon>
    </lineage>
</organism>
<evidence type="ECO:0000256" key="5">
    <source>
        <dbReference type="ARBA" id="ARBA00004291"/>
    </source>
</evidence>
<dbReference type="InterPro" id="IPR011492">
    <property type="entry name" value="Flavi_DEAD"/>
</dbReference>
<evidence type="ECO:0000256" key="38">
    <source>
        <dbReference type="ARBA" id="ARBA00022884"/>
    </source>
</evidence>
<dbReference type="GO" id="GO:0005198">
    <property type="term" value="F:structural molecule activity"/>
    <property type="evidence" value="ECO:0007669"/>
    <property type="project" value="InterPro"/>
</dbReference>
<evidence type="ECO:0000256" key="21">
    <source>
        <dbReference type="ARBA" id="ARBA00022670"/>
    </source>
</evidence>
<keyword evidence="27" id="KW-0547">Nucleotide-binding</keyword>
<evidence type="ECO:0000256" key="28">
    <source>
        <dbReference type="ARBA" id="ARBA00022801"/>
    </source>
</evidence>
<evidence type="ECO:0000259" key="61">
    <source>
        <dbReference type="PROSITE" id="PS50507"/>
    </source>
</evidence>
<dbReference type="GO" id="GO:0039654">
    <property type="term" value="P:fusion of virus membrane with host endosome membrane"/>
    <property type="evidence" value="ECO:0007669"/>
    <property type="project" value="UniProtKB-KW"/>
</dbReference>
<dbReference type="Gene3D" id="3.30.70.270">
    <property type="match status" value="2"/>
</dbReference>
<keyword evidence="49" id="KW-1038">Host endoplasmic reticulum</keyword>
<dbReference type="Pfam" id="PF00998">
    <property type="entry name" value="RdRP_3"/>
    <property type="match status" value="1"/>
</dbReference>
<feature type="domain" description="Helicase ATP-binding" evidence="62">
    <location>
        <begin position="1064"/>
        <end position="1213"/>
    </location>
</feature>
<evidence type="ECO:0000256" key="11">
    <source>
        <dbReference type="ARBA" id="ARBA00022482"/>
    </source>
</evidence>
<dbReference type="GO" id="GO:0033650">
    <property type="term" value="C:host cell mitochondrion"/>
    <property type="evidence" value="ECO:0007669"/>
    <property type="project" value="UniProtKB-SubCell"/>
</dbReference>
<dbReference type="GO" id="GO:0017111">
    <property type="term" value="F:ribonucleoside triphosphate phosphatase activity"/>
    <property type="evidence" value="ECO:0007669"/>
    <property type="project" value="UniProtKB-EC"/>
</dbReference>
<dbReference type="GO" id="GO:0039520">
    <property type="term" value="P:symbiont-mediated activation of host autophagy"/>
    <property type="evidence" value="ECO:0007669"/>
    <property type="project" value="UniProtKB-KW"/>
</dbReference>
<dbReference type="InterPro" id="IPR002518">
    <property type="entry name" value="HCV_NS2"/>
</dbReference>
<evidence type="ECO:0000256" key="47">
    <source>
        <dbReference type="ARBA" id="ARBA00023157"/>
    </source>
</evidence>
<evidence type="ECO:0000256" key="42">
    <source>
        <dbReference type="ARBA" id="ARBA00023050"/>
    </source>
</evidence>
<feature type="compositionally biased region" description="Polar residues" evidence="59">
    <location>
        <begin position="2073"/>
        <end position="2089"/>
    </location>
</feature>
<dbReference type="Pfam" id="PF08300">
    <property type="entry name" value="HCV_NS5a_1a"/>
    <property type="match status" value="1"/>
</dbReference>
<keyword evidence="56" id="KW-0407">Ion channel</keyword>